<dbReference type="RefSeq" id="WP_013194201.1">
    <property type="nucleotide sequence ID" value="NC_014253.1"/>
</dbReference>
<dbReference type="GeneID" id="9346353"/>
<dbReference type="NCBIfam" id="TIGR00293">
    <property type="entry name" value="prefoldin subunit alpha"/>
    <property type="match status" value="1"/>
</dbReference>
<reference evidence="9 10" key="1">
    <citation type="submission" date="2010-06" db="EMBL/GenBank/DDBJ databases">
        <title>Complete sequence chromosome of Methanohalobium evestigatum Z-7303.</title>
        <authorList>
            <consortium name="US DOE Joint Genome Institute"/>
            <person name="Lucas S."/>
            <person name="Copeland A."/>
            <person name="Lapidus A."/>
            <person name="Cheng J.-F."/>
            <person name="Bruce D."/>
            <person name="Goodwin L."/>
            <person name="Pitluck S."/>
            <person name="Saunders E."/>
            <person name="Detter J.C."/>
            <person name="Han C."/>
            <person name="Tapia R."/>
            <person name="Land M."/>
            <person name="Hauser L."/>
            <person name="Kyrpides N."/>
            <person name="Mikhailova N."/>
            <person name="Sieprawska-Lupa M."/>
            <person name="Whitman W.B."/>
            <person name="Anderson I."/>
            <person name="Woyke T."/>
        </authorList>
    </citation>
    <scope>NUCLEOTIDE SEQUENCE [LARGE SCALE GENOMIC DNA]</scope>
    <source>
        <strain evidence="10">ATCC BAA-1072 / DSM 3721 / NBRC 107634 / OCM 161 / Z-7303</strain>
    </source>
</reference>
<dbReference type="GO" id="GO:0051082">
    <property type="term" value="F:unfolded protein binding"/>
    <property type="evidence" value="ECO:0007669"/>
    <property type="project" value="UniProtKB-UniRule"/>
</dbReference>
<evidence type="ECO:0000256" key="5">
    <source>
        <dbReference type="ARBA" id="ARBA00025077"/>
    </source>
</evidence>
<comment type="similarity">
    <text evidence="1">Belongs to the prefoldin subunit alpha family.</text>
</comment>
<keyword evidence="10" id="KW-1185">Reference proteome</keyword>
<dbReference type="EMBL" id="CP002069">
    <property type="protein sequence ID" value="ADI73633.1"/>
    <property type="molecule type" value="Genomic_DNA"/>
</dbReference>
<comment type="subcellular location">
    <subcellularLocation>
        <location evidence="6">Cytoplasm</location>
    </subcellularLocation>
</comment>
<dbReference type="Proteomes" id="UP000000391">
    <property type="component" value="Chromosome"/>
</dbReference>
<dbReference type="KEGG" id="mev:Metev_0732"/>
<keyword evidence="8" id="KW-0175">Coiled coil</keyword>
<keyword evidence="4 6" id="KW-0143">Chaperone</keyword>
<evidence type="ECO:0000313" key="9">
    <source>
        <dbReference type="EMBL" id="ADI73633.1"/>
    </source>
</evidence>
<evidence type="ECO:0000256" key="7">
    <source>
        <dbReference type="NCBIfam" id="TIGR00293"/>
    </source>
</evidence>
<comment type="similarity">
    <text evidence="6">Belongs to the prefoldin alpha subunit family.</text>
</comment>
<dbReference type="GO" id="GO:0016272">
    <property type="term" value="C:prefoldin complex"/>
    <property type="evidence" value="ECO:0007669"/>
    <property type="project" value="UniProtKB-UniRule"/>
</dbReference>
<dbReference type="Pfam" id="PF02996">
    <property type="entry name" value="Prefoldin"/>
    <property type="match status" value="1"/>
</dbReference>
<dbReference type="OrthoDB" id="10045at2157"/>
<dbReference type="AlphaFoldDB" id="D7E709"/>
<accession>D7E709</accession>
<protein>
    <recommendedName>
        <fullName evidence="6 7">Prefoldin subunit alpha</fullName>
    </recommendedName>
    <alternativeName>
        <fullName evidence="6">GimC subunit alpha</fullName>
    </alternativeName>
</protein>
<dbReference type="GO" id="GO:0005737">
    <property type="term" value="C:cytoplasm"/>
    <property type="evidence" value="ECO:0007669"/>
    <property type="project" value="UniProtKB-SubCell"/>
</dbReference>
<dbReference type="Gene3D" id="1.10.287.370">
    <property type="match status" value="1"/>
</dbReference>
<proteinExistence type="inferred from homology"/>
<dbReference type="GO" id="GO:0006457">
    <property type="term" value="P:protein folding"/>
    <property type="evidence" value="ECO:0007669"/>
    <property type="project" value="UniProtKB-UniRule"/>
</dbReference>
<dbReference type="HAMAP" id="MF_00308">
    <property type="entry name" value="PfdA"/>
    <property type="match status" value="1"/>
</dbReference>
<evidence type="ECO:0000256" key="1">
    <source>
        <dbReference type="ARBA" id="ARBA00010048"/>
    </source>
</evidence>
<comment type="function">
    <text evidence="5 6">Molecular chaperone capable of stabilizing a range of proteins. Seems to fulfill an ATP-independent, HSP70-like function in archaeal de novo protein folding.</text>
</comment>
<keyword evidence="3 6" id="KW-0963">Cytoplasm</keyword>
<gene>
    <name evidence="6" type="primary">pfdA</name>
    <name evidence="9" type="ordered locus">Metev_0732</name>
</gene>
<dbReference type="CDD" id="cd23160">
    <property type="entry name" value="Prefoldin_alpha_GimC"/>
    <property type="match status" value="1"/>
</dbReference>
<dbReference type="STRING" id="644295.Metev_0732"/>
<organism evidence="9 10">
    <name type="scientific">Methanohalobium evestigatum (strain ATCC BAA-1072 / DSM 3721 / NBRC 107634 / OCM 161 / Z-7303)</name>
    <dbReference type="NCBI Taxonomy" id="644295"/>
    <lineage>
        <taxon>Archaea</taxon>
        <taxon>Methanobacteriati</taxon>
        <taxon>Methanobacteriota</taxon>
        <taxon>Stenosarchaea group</taxon>
        <taxon>Methanomicrobia</taxon>
        <taxon>Methanosarcinales</taxon>
        <taxon>Methanosarcinaceae</taxon>
        <taxon>Methanohalobium</taxon>
    </lineage>
</organism>
<dbReference type="InterPro" id="IPR004127">
    <property type="entry name" value="Prefoldin_subunit_alpha"/>
</dbReference>
<feature type="coiled-coil region" evidence="8">
    <location>
        <begin position="99"/>
        <end position="151"/>
    </location>
</feature>
<evidence type="ECO:0000256" key="8">
    <source>
        <dbReference type="SAM" id="Coils"/>
    </source>
</evidence>
<dbReference type="HOGENOM" id="CLU_091867_1_1_2"/>
<evidence type="ECO:0000313" key="10">
    <source>
        <dbReference type="Proteomes" id="UP000000391"/>
    </source>
</evidence>
<evidence type="ECO:0000256" key="4">
    <source>
        <dbReference type="ARBA" id="ARBA00023186"/>
    </source>
</evidence>
<evidence type="ECO:0000256" key="3">
    <source>
        <dbReference type="ARBA" id="ARBA00022490"/>
    </source>
</evidence>
<dbReference type="PANTHER" id="PTHR12674">
    <property type="entry name" value="PREFOLDIN SUBUNIT 5"/>
    <property type="match status" value="1"/>
</dbReference>
<dbReference type="SUPFAM" id="SSF46579">
    <property type="entry name" value="Prefoldin"/>
    <property type="match status" value="1"/>
</dbReference>
<dbReference type="InterPro" id="IPR009053">
    <property type="entry name" value="Prefoldin"/>
</dbReference>
<dbReference type="PANTHER" id="PTHR12674:SF4">
    <property type="entry name" value="PREFOLDIN SUBUNIT ALPHA 2"/>
    <property type="match status" value="1"/>
</dbReference>
<sequence length="156" mass="18009">MSDGASGKGDTEQYFRQLSTQYQQYKNQLESIKQHIDMVYTSSEECVKALNTIESLESLEEGTESMVPIGSGTYMHAQFNDLNRFVIDIGAGISVEKNREDAKETLNKRKEEMDNAYERLNESYSQVVQNMQEIERQFNEYQSKMQSQQDGAYRAQ</sequence>
<name>D7E709_METEZ</name>
<evidence type="ECO:0000256" key="2">
    <source>
        <dbReference type="ARBA" id="ARBA00011716"/>
    </source>
</evidence>
<evidence type="ECO:0000256" key="6">
    <source>
        <dbReference type="HAMAP-Rule" id="MF_00308"/>
    </source>
</evidence>
<dbReference type="InterPro" id="IPR011599">
    <property type="entry name" value="PFD_alpha_archaea"/>
</dbReference>
<comment type="subunit">
    <text evidence="2 6">Heterohexamer of two alpha and four beta subunits.</text>
</comment>